<evidence type="ECO:0000256" key="5">
    <source>
        <dbReference type="ARBA" id="ARBA00022840"/>
    </source>
</evidence>
<dbReference type="Gene3D" id="3.40.50.10330">
    <property type="entry name" value="Probable inorganic polyphosphate/atp-NAD kinase, domain 1"/>
    <property type="match status" value="1"/>
</dbReference>
<evidence type="ECO:0000256" key="1">
    <source>
        <dbReference type="ARBA" id="ARBA00009280"/>
    </source>
</evidence>
<gene>
    <name evidence="9" type="ORF">TSG867_LOCUS14479</name>
</gene>
<dbReference type="SMART" id="SM00046">
    <property type="entry name" value="DAGKc"/>
    <property type="match status" value="1"/>
</dbReference>
<evidence type="ECO:0000259" key="8">
    <source>
        <dbReference type="PROSITE" id="PS50146"/>
    </source>
</evidence>
<dbReference type="InterPro" id="IPR017438">
    <property type="entry name" value="ATP-NAD_kinase_N"/>
</dbReference>
<comment type="similarity">
    <text evidence="1 6">Belongs to the eukaryotic diacylglycerol kinase family.</text>
</comment>
<dbReference type="PANTHER" id="PTHR11255:SF80">
    <property type="entry name" value="EYE-SPECIFIC DIACYLGLYCEROL KINASE"/>
    <property type="match status" value="1"/>
</dbReference>
<protein>
    <recommendedName>
        <fullName evidence="6">Diacylglycerol kinase</fullName>
        <shortName evidence="6">DAG kinase</shortName>
        <ecNumber evidence="6">2.7.1.107</ecNumber>
    </recommendedName>
</protein>
<dbReference type="GO" id="GO:0004143">
    <property type="term" value="F:ATP-dependent diacylglycerol kinase activity"/>
    <property type="evidence" value="ECO:0007669"/>
    <property type="project" value="UniProtKB-EC"/>
</dbReference>
<dbReference type="GO" id="GO:0005886">
    <property type="term" value="C:plasma membrane"/>
    <property type="evidence" value="ECO:0007669"/>
    <property type="project" value="TreeGrafter"/>
</dbReference>
<evidence type="ECO:0000256" key="4">
    <source>
        <dbReference type="ARBA" id="ARBA00022777"/>
    </source>
</evidence>
<accession>A0A820QIS4</accession>
<dbReference type="GO" id="GO:0005524">
    <property type="term" value="F:ATP binding"/>
    <property type="evidence" value="ECO:0007669"/>
    <property type="project" value="UniProtKB-KW"/>
</dbReference>
<keyword evidence="5 6" id="KW-0067">ATP-binding</keyword>
<feature type="region of interest" description="Disordered" evidence="7">
    <location>
        <begin position="1"/>
        <end position="68"/>
    </location>
</feature>
<keyword evidence="2 6" id="KW-0808">Transferase</keyword>
<dbReference type="EC" id="2.7.1.107" evidence="6"/>
<name>A0A820QIS4_9BILA</name>
<dbReference type="AlphaFoldDB" id="A0A820QIS4"/>
<dbReference type="InterPro" id="IPR037607">
    <property type="entry name" value="DGK"/>
</dbReference>
<feature type="domain" description="DAGKc" evidence="8">
    <location>
        <begin position="378"/>
        <end position="514"/>
    </location>
</feature>
<dbReference type="GO" id="GO:0007200">
    <property type="term" value="P:phospholipase C-activating G protein-coupled receptor signaling pathway"/>
    <property type="evidence" value="ECO:0007669"/>
    <property type="project" value="InterPro"/>
</dbReference>
<evidence type="ECO:0000256" key="3">
    <source>
        <dbReference type="ARBA" id="ARBA00022741"/>
    </source>
</evidence>
<feature type="compositionally biased region" description="Polar residues" evidence="7">
    <location>
        <begin position="1"/>
        <end position="23"/>
    </location>
</feature>
<evidence type="ECO:0000313" key="9">
    <source>
        <dbReference type="EMBL" id="CAF4420452.1"/>
    </source>
</evidence>
<evidence type="ECO:0000256" key="7">
    <source>
        <dbReference type="SAM" id="MobiDB-lite"/>
    </source>
</evidence>
<evidence type="ECO:0000256" key="2">
    <source>
        <dbReference type="ARBA" id="ARBA00022679"/>
    </source>
</evidence>
<evidence type="ECO:0000256" key="6">
    <source>
        <dbReference type="RuleBase" id="RU361128"/>
    </source>
</evidence>
<dbReference type="InterPro" id="IPR001206">
    <property type="entry name" value="Diacylglycerol_kinase_cat_dom"/>
</dbReference>
<dbReference type="Proteomes" id="UP000663862">
    <property type="component" value="Unassembled WGS sequence"/>
</dbReference>
<keyword evidence="3 6" id="KW-0547">Nucleotide-binding</keyword>
<dbReference type="PROSITE" id="PS50146">
    <property type="entry name" value="DAGK"/>
    <property type="match status" value="1"/>
</dbReference>
<evidence type="ECO:0000313" key="10">
    <source>
        <dbReference type="Proteomes" id="UP000663862"/>
    </source>
</evidence>
<dbReference type="PANTHER" id="PTHR11255">
    <property type="entry name" value="DIACYLGLYCEROL KINASE"/>
    <property type="match status" value="1"/>
</dbReference>
<dbReference type="InterPro" id="IPR000756">
    <property type="entry name" value="Diacylglycerol_kin_accessory"/>
</dbReference>
<dbReference type="EMBL" id="CAJOBQ010000809">
    <property type="protein sequence ID" value="CAF4420452.1"/>
    <property type="molecule type" value="Genomic_DNA"/>
</dbReference>
<sequence>MAALPQTTSTMLNSPPDETSTAHANIDDLTLENQSTNNNREPNSYSIRPIENDEGKQSNSSPMIPFDQAAPGPLLLELPVQHTNDDIVVVQTVPVSDACSPEQSEQSTESQSFIVANPTSSSHENASSGQSIETGSSTSVSYGVEWSDRVRPTSHCWFSFTSTDASTAQSCIYATCPNLKSKHPLALLQCGSCDIVIHSHHLNNVKSTEVNLLPICRPSFVENQKSRSANIESENNPPKYDRHFWSQVNTLPKPCTYCQRTSKPNNLFGSGTGRSSPISSLDIVGQLTSAMSALPGNFSPKMSKPSRGLICLWCSRGYHESCWQQLAEQDDMIHCDYGILRDIIVRPQWLSRSSTSKLGFQARLPAYPNDSNAGSSCLPYTPVIMFINKRSGGQVGEKIYRELLKTLNPRQVFLLENNATITNALEIYSPLPNIRICVFGGDGTVGWILGCLAENYPSRNNPPVSICPLGTGNDLSRVLAWGEQYDSKNLFNTMLRIPQAQVVALDRWAVQVEKIDVSISSSSIQQQHANRLPIVNTLESLFKHPKFVREDNRALYENHQQLPNTRFINYMSFGLDAAITLDFHDERTRDPSKFSSPLKNKLMYLNESCKYLSDFVRANIWDLSSYIRLICDGRDLTDAIRDCHTLVILNIPGYASGTNPWGKSSSRSFISYVNNYSMDAQKSSSVTVDNSTNPVDVFSSLADTHENVKSDRLNKKSARETSNSAGSFECQDFGDRKIEVLGLNTGHMATIHVGFCGYRIAQCSQLRIELSSPMTAQMDGEPFYLPATVAVNISHADQVLVLKNQSE</sequence>
<feature type="compositionally biased region" description="Polar residues" evidence="7">
    <location>
        <begin position="31"/>
        <end position="46"/>
    </location>
</feature>
<organism evidence="9 10">
    <name type="scientific">Rotaria socialis</name>
    <dbReference type="NCBI Taxonomy" id="392032"/>
    <lineage>
        <taxon>Eukaryota</taxon>
        <taxon>Metazoa</taxon>
        <taxon>Spiralia</taxon>
        <taxon>Gnathifera</taxon>
        <taxon>Rotifera</taxon>
        <taxon>Eurotatoria</taxon>
        <taxon>Bdelloidea</taxon>
        <taxon>Philodinida</taxon>
        <taxon>Philodinidae</taxon>
        <taxon>Rotaria</taxon>
    </lineage>
</organism>
<proteinExistence type="inferred from homology"/>
<dbReference type="InterPro" id="IPR016064">
    <property type="entry name" value="NAD/diacylglycerol_kinase_sf"/>
</dbReference>
<comment type="catalytic activity">
    <reaction evidence="6">
        <text>a 1,2-diacyl-sn-glycerol + ATP = a 1,2-diacyl-sn-glycero-3-phosphate + ADP + H(+)</text>
        <dbReference type="Rhea" id="RHEA:10272"/>
        <dbReference type="ChEBI" id="CHEBI:15378"/>
        <dbReference type="ChEBI" id="CHEBI:17815"/>
        <dbReference type="ChEBI" id="CHEBI:30616"/>
        <dbReference type="ChEBI" id="CHEBI:58608"/>
        <dbReference type="ChEBI" id="CHEBI:456216"/>
        <dbReference type="EC" id="2.7.1.107"/>
    </reaction>
</comment>
<dbReference type="Pfam" id="PF00609">
    <property type="entry name" value="DAGK_acc"/>
    <property type="match status" value="1"/>
</dbReference>
<dbReference type="SUPFAM" id="SSF111331">
    <property type="entry name" value="NAD kinase/diacylglycerol kinase-like"/>
    <property type="match status" value="1"/>
</dbReference>
<feature type="region of interest" description="Disordered" evidence="7">
    <location>
        <begin position="117"/>
        <end position="137"/>
    </location>
</feature>
<dbReference type="SMART" id="SM00045">
    <property type="entry name" value="DAGKa"/>
    <property type="match status" value="1"/>
</dbReference>
<keyword evidence="4 6" id="KW-0418">Kinase</keyword>
<comment type="caution">
    <text evidence="9">The sequence shown here is derived from an EMBL/GenBank/DDBJ whole genome shotgun (WGS) entry which is preliminary data.</text>
</comment>
<reference evidence="9" key="1">
    <citation type="submission" date="2021-02" db="EMBL/GenBank/DDBJ databases">
        <authorList>
            <person name="Nowell W R."/>
        </authorList>
    </citation>
    <scope>NUCLEOTIDE SEQUENCE</scope>
</reference>
<dbReference type="Pfam" id="PF00781">
    <property type="entry name" value="DAGK_cat"/>
    <property type="match status" value="1"/>
</dbReference>